<sequence>MTQSTENTPKTASGISFIEAFLNVIILACFGVGGAYLINSRTPEVSDPQIFTGAFSAFTLTLIIYFFALKFIVNSRIEKHNLNTLPSDTDPRSSARDL</sequence>
<gene>
    <name evidence="2" type="ORF">LCGC14_0043300</name>
</gene>
<evidence type="ECO:0000256" key="1">
    <source>
        <dbReference type="SAM" id="Phobius"/>
    </source>
</evidence>
<keyword evidence="1" id="KW-1133">Transmembrane helix</keyword>
<name>A0A0F9Y8V9_9ZZZZ</name>
<proteinExistence type="predicted"/>
<feature type="transmembrane region" description="Helical" evidence="1">
    <location>
        <begin position="20"/>
        <end position="38"/>
    </location>
</feature>
<keyword evidence="1" id="KW-0472">Membrane</keyword>
<keyword evidence="1" id="KW-0812">Transmembrane</keyword>
<accession>A0A0F9Y8V9</accession>
<feature type="transmembrane region" description="Helical" evidence="1">
    <location>
        <begin position="50"/>
        <end position="73"/>
    </location>
</feature>
<protein>
    <submittedName>
        <fullName evidence="2">Uncharacterized protein</fullName>
    </submittedName>
</protein>
<evidence type="ECO:0000313" key="2">
    <source>
        <dbReference type="EMBL" id="KKO08392.1"/>
    </source>
</evidence>
<dbReference type="EMBL" id="LAZR01000009">
    <property type="protein sequence ID" value="KKO08392.1"/>
    <property type="molecule type" value="Genomic_DNA"/>
</dbReference>
<organism evidence="2">
    <name type="scientific">marine sediment metagenome</name>
    <dbReference type="NCBI Taxonomy" id="412755"/>
    <lineage>
        <taxon>unclassified sequences</taxon>
        <taxon>metagenomes</taxon>
        <taxon>ecological metagenomes</taxon>
    </lineage>
</organism>
<comment type="caution">
    <text evidence="2">The sequence shown here is derived from an EMBL/GenBank/DDBJ whole genome shotgun (WGS) entry which is preliminary data.</text>
</comment>
<dbReference type="AlphaFoldDB" id="A0A0F9Y8V9"/>
<reference evidence="2" key="1">
    <citation type="journal article" date="2015" name="Nature">
        <title>Complex archaea that bridge the gap between prokaryotes and eukaryotes.</title>
        <authorList>
            <person name="Spang A."/>
            <person name="Saw J.H."/>
            <person name="Jorgensen S.L."/>
            <person name="Zaremba-Niedzwiedzka K."/>
            <person name="Martijn J."/>
            <person name="Lind A.E."/>
            <person name="van Eijk R."/>
            <person name="Schleper C."/>
            <person name="Guy L."/>
            <person name="Ettema T.J."/>
        </authorList>
    </citation>
    <scope>NUCLEOTIDE SEQUENCE</scope>
</reference>